<sequence length="419" mass="47098">MGLGVFGRTEERKTKGRRKRISEILMVMESQLCLIEKSFASRYSSLVQEALDELPESFTITDPCISGHPIVFASRGFLKMSGYSKEEVIGKNGRMFQGPMTDRRSVMEVREAIREERSIQIMLLNYRKDGTPFWMLFHLSPVFGNEDGRVIHFVAVQTPVSRILRKIIGNDNRLVENRSRFQEIVFGSCRKEICSDSFVEFGCVPAMGGTVVDSDNKGLDAEESCEACELEKQRTATVIENILSLLSHYSELSRKRSCYSKMRPLGSAITISLGRIQQSFVLCDPHLPDMPIVYASDAFLSLTGYARDEILGQNCRFIQGSDTDEKTICEIRESIQSKQACSVRILNYRKNGSSFWNFLHISPVRNATGKIAFYVGVQIEEDCKNEDSHGLSPEMRHRGVVGAVRVAIRTLSIGAGPSE</sequence>
<evidence type="ECO:0000259" key="8">
    <source>
        <dbReference type="PROSITE" id="PS50113"/>
    </source>
</evidence>
<evidence type="ECO:0000256" key="6">
    <source>
        <dbReference type="ARBA" id="ARBA00023170"/>
    </source>
</evidence>
<dbReference type="NCBIfam" id="TIGR00229">
    <property type="entry name" value="sensory_box"/>
    <property type="match status" value="2"/>
</dbReference>
<gene>
    <name evidence="9" type="ORF">Sjap_023803</name>
</gene>
<dbReference type="PROSITE" id="PS50113">
    <property type="entry name" value="PAC"/>
    <property type="match status" value="1"/>
</dbReference>
<evidence type="ECO:0000256" key="4">
    <source>
        <dbReference type="ARBA" id="ARBA00022643"/>
    </source>
</evidence>
<protein>
    <recommendedName>
        <fullName evidence="11">LOV domain-containing protein</fullName>
    </recommendedName>
</protein>
<dbReference type="SMART" id="SM00091">
    <property type="entry name" value="PAS"/>
    <property type="match status" value="2"/>
</dbReference>
<dbReference type="InterPro" id="IPR035965">
    <property type="entry name" value="PAS-like_dom_sf"/>
</dbReference>
<evidence type="ECO:0000313" key="10">
    <source>
        <dbReference type="Proteomes" id="UP001417504"/>
    </source>
</evidence>
<dbReference type="GO" id="GO:0005634">
    <property type="term" value="C:nucleus"/>
    <property type="evidence" value="ECO:0007669"/>
    <property type="project" value="TreeGrafter"/>
</dbReference>
<evidence type="ECO:0000256" key="1">
    <source>
        <dbReference type="ARBA" id="ARBA00022543"/>
    </source>
</evidence>
<accession>A0AAP0EC95</accession>
<evidence type="ECO:0000313" key="9">
    <source>
        <dbReference type="EMBL" id="KAK9090626.1"/>
    </source>
</evidence>
<evidence type="ECO:0000256" key="3">
    <source>
        <dbReference type="ARBA" id="ARBA00022630"/>
    </source>
</evidence>
<dbReference type="InterPro" id="IPR000700">
    <property type="entry name" value="PAS-assoc_C"/>
</dbReference>
<keyword evidence="10" id="KW-1185">Reference proteome</keyword>
<dbReference type="PANTHER" id="PTHR47429:SF2">
    <property type="entry name" value="PROTEIN TWIN LOV 1"/>
    <property type="match status" value="1"/>
</dbReference>
<organism evidence="9 10">
    <name type="scientific">Stephania japonica</name>
    <dbReference type="NCBI Taxonomy" id="461633"/>
    <lineage>
        <taxon>Eukaryota</taxon>
        <taxon>Viridiplantae</taxon>
        <taxon>Streptophyta</taxon>
        <taxon>Embryophyta</taxon>
        <taxon>Tracheophyta</taxon>
        <taxon>Spermatophyta</taxon>
        <taxon>Magnoliopsida</taxon>
        <taxon>Ranunculales</taxon>
        <taxon>Menispermaceae</taxon>
        <taxon>Menispermoideae</taxon>
        <taxon>Cissampelideae</taxon>
        <taxon>Stephania</taxon>
    </lineage>
</organism>
<proteinExistence type="predicted"/>
<evidence type="ECO:0008006" key="11">
    <source>
        <dbReference type="Google" id="ProtNLM"/>
    </source>
</evidence>
<dbReference type="InterPro" id="IPR000014">
    <property type="entry name" value="PAS"/>
</dbReference>
<feature type="domain" description="PAS" evidence="7">
    <location>
        <begin position="292"/>
        <end position="314"/>
    </location>
</feature>
<dbReference type="Gene3D" id="3.30.450.20">
    <property type="entry name" value="PAS domain"/>
    <property type="match status" value="2"/>
</dbReference>
<dbReference type="Pfam" id="PF13426">
    <property type="entry name" value="PAS_9"/>
    <property type="match status" value="2"/>
</dbReference>
<comment type="caution">
    <text evidence="9">The sequence shown here is derived from an EMBL/GenBank/DDBJ whole genome shotgun (WGS) entry which is preliminary data.</text>
</comment>
<keyword evidence="3" id="KW-0285">Flavoprotein</keyword>
<keyword evidence="1" id="KW-0600">Photoreceptor protein</keyword>
<dbReference type="AlphaFoldDB" id="A0AAP0EC95"/>
<reference evidence="9 10" key="1">
    <citation type="submission" date="2024-01" db="EMBL/GenBank/DDBJ databases">
        <title>Genome assemblies of Stephania.</title>
        <authorList>
            <person name="Yang L."/>
        </authorList>
    </citation>
    <scope>NUCLEOTIDE SEQUENCE [LARGE SCALE GENOMIC DNA]</scope>
    <source>
        <strain evidence="9">QJT</strain>
        <tissue evidence="9">Leaf</tissue>
    </source>
</reference>
<keyword evidence="6" id="KW-0675">Receptor</keyword>
<dbReference type="GO" id="GO:0009881">
    <property type="term" value="F:photoreceptor activity"/>
    <property type="evidence" value="ECO:0007669"/>
    <property type="project" value="UniProtKB-KW"/>
</dbReference>
<dbReference type="GO" id="GO:0009637">
    <property type="term" value="P:response to blue light"/>
    <property type="evidence" value="ECO:0007669"/>
    <property type="project" value="UniProtKB-ARBA"/>
</dbReference>
<dbReference type="CDD" id="cd00130">
    <property type="entry name" value="PAS"/>
    <property type="match status" value="2"/>
</dbReference>
<feature type="domain" description="PAC" evidence="8">
    <location>
        <begin position="339"/>
        <end position="393"/>
    </location>
</feature>
<keyword evidence="4" id="KW-0288">FMN</keyword>
<keyword evidence="2" id="KW-0716">Sensory transduction</keyword>
<dbReference type="SUPFAM" id="SSF55785">
    <property type="entry name" value="PYP-like sensor domain (PAS domain)"/>
    <property type="match status" value="2"/>
</dbReference>
<dbReference type="EMBL" id="JBBNAE010000010">
    <property type="protein sequence ID" value="KAK9090626.1"/>
    <property type="molecule type" value="Genomic_DNA"/>
</dbReference>
<dbReference type="PANTHER" id="PTHR47429">
    <property type="entry name" value="PROTEIN TWIN LOV 1"/>
    <property type="match status" value="1"/>
</dbReference>
<feature type="domain" description="PAS" evidence="7">
    <location>
        <begin position="43"/>
        <end position="92"/>
    </location>
</feature>
<evidence type="ECO:0000256" key="2">
    <source>
        <dbReference type="ARBA" id="ARBA00022606"/>
    </source>
</evidence>
<dbReference type="PROSITE" id="PS50112">
    <property type="entry name" value="PAS"/>
    <property type="match status" value="2"/>
</dbReference>
<evidence type="ECO:0000259" key="7">
    <source>
        <dbReference type="PROSITE" id="PS50112"/>
    </source>
</evidence>
<keyword evidence="5" id="KW-0157">Chromophore</keyword>
<dbReference type="Proteomes" id="UP001417504">
    <property type="component" value="Unassembled WGS sequence"/>
</dbReference>
<dbReference type="InterPro" id="IPR001610">
    <property type="entry name" value="PAC"/>
</dbReference>
<evidence type="ECO:0000256" key="5">
    <source>
        <dbReference type="ARBA" id="ARBA00022991"/>
    </source>
</evidence>
<dbReference type="SMART" id="SM00086">
    <property type="entry name" value="PAC"/>
    <property type="match status" value="2"/>
</dbReference>
<name>A0AAP0EC95_9MAGN</name>
<dbReference type="FunFam" id="3.30.450.20:FF:000153">
    <property type="entry name" value="Protein TWIN LOV 1 isoform D"/>
    <property type="match status" value="1"/>
</dbReference>